<dbReference type="InterPro" id="IPR046357">
    <property type="entry name" value="PPIase_dom_sf"/>
</dbReference>
<comment type="similarity">
    <text evidence="5">Belongs to the FKBP-type PPIase family.</text>
</comment>
<evidence type="ECO:0000256" key="5">
    <source>
        <dbReference type="RuleBase" id="RU003915"/>
    </source>
</evidence>
<dbReference type="SUPFAM" id="SSF54534">
    <property type="entry name" value="FKBP-like"/>
    <property type="match status" value="1"/>
</dbReference>
<dbReference type="Gene3D" id="3.10.50.40">
    <property type="match status" value="1"/>
</dbReference>
<evidence type="ECO:0000256" key="4">
    <source>
        <dbReference type="PROSITE-ProRule" id="PRU00277"/>
    </source>
</evidence>
<protein>
    <recommendedName>
        <fullName evidence="5">Peptidyl-prolyl cis-trans isomerase</fullName>
        <ecNumber evidence="5">5.2.1.8</ecNumber>
    </recommendedName>
</protein>
<keyword evidence="3 4" id="KW-0413">Isomerase</keyword>
<comment type="catalytic activity">
    <reaction evidence="1 4 5">
        <text>[protein]-peptidylproline (omega=180) = [protein]-peptidylproline (omega=0)</text>
        <dbReference type="Rhea" id="RHEA:16237"/>
        <dbReference type="Rhea" id="RHEA-COMP:10747"/>
        <dbReference type="Rhea" id="RHEA-COMP:10748"/>
        <dbReference type="ChEBI" id="CHEBI:83833"/>
        <dbReference type="ChEBI" id="CHEBI:83834"/>
        <dbReference type="EC" id="5.2.1.8"/>
    </reaction>
</comment>
<evidence type="ECO:0000256" key="2">
    <source>
        <dbReference type="ARBA" id="ARBA00023110"/>
    </source>
</evidence>
<dbReference type="Pfam" id="PF00254">
    <property type="entry name" value="FKBP_C"/>
    <property type="match status" value="1"/>
</dbReference>
<organism evidence="7 8">
    <name type="scientific">Occultella glacieicola</name>
    <dbReference type="NCBI Taxonomy" id="2518684"/>
    <lineage>
        <taxon>Bacteria</taxon>
        <taxon>Bacillati</taxon>
        <taxon>Actinomycetota</taxon>
        <taxon>Actinomycetes</taxon>
        <taxon>Micrococcales</taxon>
        <taxon>Ruaniaceae</taxon>
        <taxon>Occultella</taxon>
    </lineage>
</organism>
<keyword evidence="2 4" id="KW-0697">Rotamase</keyword>
<accession>A0ABY2E2U8</accession>
<dbReference type="PANTHER" id="PTHR45779">
    <property type="entry name" value="PEPTIDYLPROLYL ISOMERASE"/>
    <property type="match status" value="1"/>
</dbReference>
<evidence type="ECO:0000259" key="6">
    <source>
        <dbReference type="PROSITE" id="PS50059"/>
    </source>
</evidence>
<evidence type="ECO:0000256" key="1">
    <source>
        <dbReference type="ARBA" id="ARBA00000971"/>
    </source>
</evidence>
<comment type="caution">
    <text evidence="7">The sequence shown here is derived from an EMBL/GenBank/DDBJ whole genome shotgun (WGS) entry which is preliminary data.</text>
</comment>
<name>A0ABY2E2U8_9MICO</name>
<dbReference type="InterPro" id="IPR044609">
    <property type="entry name" value="FKBP2/11"/>
</dbReference>
<dbReference type="PANTHER" id="PTHR45779:SF7">
    <property type="entry name" value="PEPTIDYLPROLYL ISOMERASE"/>
    <property type="match status" value="1"/>
</dbReference>
<proteinExistence type="inferred from homology"/>
<evidence type="ECO:0000313" key="8">
    <source>
        <dbReference type="Proteomes" id="UP000504882"/>
    </source>
</evidence>
<dbReference type="InterPro" id="IPR001179">
    <property type="entry name" value="PPIase_FKBP_dom"/>
</dbReference>
<sequence length="135" mass="13737">MTDATLPTATGSFGDKPALSFPENAAPAELAVQVLSPGDGPLVEAGQTIDVNYLGQIWGGGIFDNSYDRGSSIQFPIGVGAVIAGWDNSLVGQPIGSRVLVSIPPHDGYGPNGMPRAGIKGTDTLVFVVDILGAS</sequence>
<gene>
    <name evidence="7" type="ORF">EXU48_10780</name>
</gene>
<keyword evidence="8" id="KW-1185">Reference proteome</keyword>
<dbReference type="GO" id="GO:0016853">
    <property type="term" value="F:isomerase activity"/>
    <property type="evidence" value="ECO:0007669"/>
    <property type="project" value="UniProtKB-KW"/>
</dbReference>
<evidence type="ECO:0000256" key="3">
    <source>
        <dbReference type="ARBA" id="ARBA00023235"/>
    </source>
</evidence>
<dbReference type="Proteomes" id="UP000504882">
    <property type="component" value="Unassembled WGS sequence"/>
</dbReference>
<reference evidence="7 8" key="1">
    <citation type="submission" date="2019-03" db="EMBL/GenBank/DDBJ databases">
        <title>Genomic features of bacteria from cold environments.</title>
        <authorList>
            <person name="Shen L."/>
        </authorList>
    </citation>
    <scope>NUCLEOTIDE SEQUENCE [LARGE SCALE GENOMIC DNA]</scope>
    <source>
        <strain evidence="8">T3246-1</strain>
    </source>
</reference>
<dbReference type="EMBL" id="SMNA01000005">
    <property type="protein sequence ID" value="TDE93942.1"/>
    <property type="molecule type" value="Genomic_DNA"/>
</dbReference>
<evidence type="ECO:0000313" key="7">
    <source>
        <dbReference type="EMBL" id="TDE93942.1"/>
    </source>
</evidence>
<dbReference type="EC" id="5.2.1.8" evidence="5"/>
<dbReference type="PROSITE" id="PS50059">
    <property type="entry name" value="FKBP_PPIASE"/>
    <property type="match status" value="1"/>
</dbReference>
<dbReference type="RefSeq" id="WP_133107668.1">
    <property type="nucleotide sequence ID" value="NZ_SMNA01000005.1"/>
</dbReference>
<feature type="domain" description="PPIase FKBP-type" evidence="6">
    <location>
        <begin position="46"/>
        <end position="135"/>
    </location>
</feature>